<dbReference type="InterPro" id="IPR014833">
    <property type="entry name" value="TnsA_N"/>
</dbReference>
<reference evidence="3 4" key="1">
    <citation type="submission" date="2023-09" db="EMBL/GenBank/DDBJ databases">
        <authorList>
            <person name="Rey-Velasco X."/>
        </authorList>
    </citation>
    <scope>NUCLEOTIDE SEQUENCE [LARGE SCALE GENOMIC DNA]</scope>
    <source>
        <strain evidence="3 4">W409</strain>
    </source>
</reference>
<dbReference type="GO" id="GO:0004519">
    <property type="term" value="F:endonuclease activity"/>
    <property type="evidence" value="ECO:0007669"/>
    <property type="project" value="UniProtKB-KW"/>
</dbReference>
<dbReference type="InterPro" id="IPR011335">
    <property type="entry name" value="Restrct_endonuc-II-like"/>
</dbReference>
<keyword evidence="3" id="KW-0540">Nuclease</keyword>
<dbReference type="Proteomes" id="UP001249020">
    <property type="component" value="Unassembled WGS sequence"/>
</dbReference>
<dbReference type="SUPFAM" id="SSF46785">
    <property type="entry name" value="Winged helix' DNA-binding domain"/>
    <property type="match status" value="1"/>
</dbReference>
<evidence type="ECO:0000259" key="2">
    <source>
        <dbReference type="Pfam" id="PF08722"/>
    </source>
</evidence>
<dbReference type="GO" id="GO:0003676">
    <property type="term" value="F:nucleic acid binding"/>
    <property type="evidence" value="ECO:0007669"/>
    <property type="project" value="InterPro"/>
</dbReference>
<keyword evidence="3" id="KW-0255">Endonuclease</keyword>
<dbReference type="RefSeq" id="WP_311362130.1">
    <property type="nucleotide sequence ID" value="NZ_JAVRIE010000005.1"/>
</dbReference>
<dbReference type="Gene3D" id="1.10.10.10">
    <property type="entry name" value="Winged helix-like DNA-binding domain superfamily/Winged helix DNA-binding domain"/>
    <property type="match status" value="1"/>
</dbReference>
<dbReference type="InterPro" id="IPR036388">
    <property type="entry name" value="WH-like_DNA-bd_sf"/>
</dbReference>
<dbReference type="CDD" id="cd22362">
    <property type="entry name" value="TnsA_endonuclease-like"/>
    <property type="match status" value="1"/>
</dbReference>
<evidence type="ECO:0000313" key="3">
    <source>
        <dbReference type="EMBL" id="MDT0583355.1"/>
    </source>
</evidence>
<feature type="domain" description="TnsA endonuclease N-terminal" evidence="2">
    <location>
        <begin position="75"/>
        <end position="165"/>
    </location>
</feature>
<sequence length="274" mass="32194">MAKKRYWNTEAKNARWIKQRRGQGVGSEYKPWLSVRDVPSEGRSHRVFGHLTQRTHHLLSDLELATFLLLQWRTSTLDIREQFPLDITITKQLCNETGILHPAINGVPQFMSTDFVVNSKEKDKALFAVQVKDSSALRDARTVEKLEIERRFWRKKNTPWYLVTEKEIPAVVFKNIEWLYSLQSQELSLDDESQYFNFYSKQIAENFQLTVIDICKKIDIAYRLELGESLFQLRLLLARRYFHFDISIPYSKLRCSDLLSESFDTVVEVLHVSG</sequence>
<feature type="domain" description="TnsA endonuclease C-terminal" evidence="1">
    <location>
        <begin position="167"/>
        <end position="246"/>
    </location>
</feature>
<evidence type="ECO:0000313" key="4">
    <source>
        <dbReference type="Proteomes" id="UP001249020"/>
    </source>
</evidence>
<organism evidence="3 4">
    <name type="scientific">Brumicola blandensis</name>
    <dbReference type="NCBI Taxonomy" id="3075611"/>
    <lineage>
        <taxon>Bacteria</taxon>
        <taxon>Pseudomonadati</taxon>
        <taxon>Pseudomonadota</taxon>
        <taxon>Gammaproteobacteria</taxon>
        <taxon>Alteromonadales</taxon>
        <taxon>Alteromonadaceae</taxon>
        <taxon>Brumicola</taxon>
    </lineage>
</organism>
<dbReference type="InterPro" id="IPR014832">
    <property type="entry name" value="TnsA_C"/>
</dbReference>
<keyword evidence="4" id="KW-1185">Reference proteome</keyword>
<dbReference type="SUPFAM" id="SSF52980">
    <property type="entry name" value="Restriction endonuclease-like"/>
    <property type="match status" value="1"/>
</dbReference>
<dbReference type="EMBL" id="JAVRIE010000005">
    <property type="protein sequence ID" value="MDT0583355.1"/>
    <property type="molecule type" value="Genomic_DNA"/>
</dbReference>
<dbReference type="Gene3D" id="3.40.1350.10">
    <property type="match status" value="1"/>
</dbReference>
<proteinExistence type="predicted"/>
<keyword evidence="3" id="KW-0378">Hydrolase</keyword>
<dbReference type="Pfam" id="PF08721">
    <property type="entry name" value="Tn7_Tnp_TnsA_C"/>
    <property type="match status" value="1"/>
</dbReference>
<comment type="caution">
    <text evidence="3">The sequence shown here is derived from an EMBL/GenBank/DDBJ whole genome shotgun (WGS) entry which is preliminary data.</text>
</comment>
<dbReference type="AlphaFoldDB" id="A0AAW8R372"/>
<protein>
    <submittedName>
        <fullName evidence="3">TnsA endonuclease C-terminal domain-containing protein</fullName>
    </submittedName>
</protein>
<evidence type="ECO:0000259" key="1">
    <source>
        <dbReference type="Pfam" id="PF08721"/>
    </source>
</evidence>
<gene>
    <name evidence="3" type="ORF">RM544_12455</name>
</gene>
<name>A0AAW8R372_9ALTE</name>
<dbReference type="InterPro" id="IPR036390">
    <property type="entry name" value="WH_DNA-bd_sf"/>
</dbReference>
<dbReference type="InterPro" id="IPR011856">
    <property type="entry name" value="tRNA_endonuc-like_dom_sf"/>
</dbReference>
<dbReference type="Pfam" id="PF08722">
    <property type="entry name" value="Tn7_TnsA-like_N"/>
    <property type="match status" value="1"/>
</dbReference>
<accession>A0AAW8R372</accession>